<organism evidence="2 3">
    <name type="scientific">Virgibacillus litoralis</name>
    <dbReference type="NCBI Taxonomy" id="578221"/>
    <lineage>
        <taxon>Bacteria</taxon>
        <taxon>Bacillati</taxon>
        <taxon>Bacillota</taxon>
        <taxon>Bacilli</taxon>
        <taxon>Bacillales</taxon>
        <taxon>Bacillaceae</taxon>
        <taxon>Virgibacillus</taxon>
    </lineage>
</organism>
<evidence type="ECO:0000313" key="3">
    <source>
        <dbReference type="Proteomes" id="UP001519328"/>
    </source>
</evidence>
<dbReference type="InterPro" id="IPR036281">
    <property type="entry name" value="SinR/SinI_dimer_dom_sf"/>
</dbReference>
<gene>
    <name evidence="2" type="ORF">J2Z82_000927</name>
</gene>
<dbReference type="SUPFAM" id="SSF47406">
    <property type="entry name" value="SinR repressor dimerisation domain-like"/>
    <property type="match status" value="1"/>
</dbReference>
<sequence>MINVKKSSEIDCEWLELMKEAKNIGLTLEEVRLFLTEVRQNE</sequence>
<keyword evidence="3" id="KW-1185">Reference proteome</keyword>
<dbReference type="PROSITE" id="PS51500">
    <property type="entry name" value="SIN"/>
    <property type="match status" value="1"/>
</dbReference>
<dbReference type="Pfam" id="PF08671">
    <property type="entry name" value="SinI"/>
    <property type="match status" value="1"/>
</dbReference>
<comment type="caution">
    <text evidence="2">The sequence shown here is derived from an EMBL/GenBank/DDBJ whole genome shotgun (WGS) entry which is preliminary data.</text>
</comment>
<evidence type="ECO:0000259" key="1">
    <source>
        <dbReference type="PROSITE" id="PS51500"/>
    </source>
</evidence>
<dbReference type="EMBL" id="JAGGKK010000003">
    <property type="protein sequence ID" value="MBP1947998.1"/>
    <property type="molecule type" value="Genomic_DNA"/>
</dbReference>
<evidence type="ECO:0000313" key="2">
    <source>
        <dbReference type="EMBL" id="MBP1947998.1"/>
    </source>
</evidence>
<reference evidence="2 3" key="1">
    <citation type="submission" date="2021-03" db="EMBL/GenBank/DDBJ databases">
        <title>Genomic Encyclopedia of Type Strains, Phase IV (KMG-IV): sequencing the most valuable type-strain genomes for metagenomic binning, comparative biology and taxonomic classification.</title>
        <authorList>
            <person name="Goeker M."/>
        </authorList>
    </citation>
    <scope>NUCLEOTIDE SEQUENCE [LARGE SCALE GENOMIC DNA]</scope>
    <source>
        <strain evidence="2 3">DSM 21085</strain>
    </source>
</reference>
<feature type="domain" description="Sin" evidence="1">
    <location>
        <begin position="1"/>
        <end position="39"/>
    </location>
</feature>
<accession>A0ABS4HAU2</accession>
<proteinExistence type="predicted"/>
<name>A0ABS4HAU2_9BACI</name>
<protein>
    <submittedName>
        <fullName evidence="2">Antagonist of SinR</fullName>
    </submittedName>
</protein>
<dbReference type="RefSeq" id="WP_209479585.1">
    <property type="nucleotide sequence ID" value="NZ_JAGGKK010000003.1"/>
</dbReference>
<dbReference type="Proteomes" id="UP001519328">
    <property type="component" value="Unassembled WGS sequence"/>
</dbReference>
<dbReference type="InterPro" id="IPR010981">
    <property type="entry name" value="SinR/SinI_dimer_dom"/>
</dbReference>